<feature type="transmembrane region" description="Helical" evidence="1">
    <location>
        <begin position="180"/>
        <end position="200"/>
    </location>
</feature>
<comment type="caution">
    <text evidence="2">The sequence shown here is derived from an EMBL/GenBank/DDBJ whole genome shotgun (WGS) entry which is preliminary data.</text>
</comment>
<keyword evidence="1" id="KW-1003">Cell membrane</keyword>
<comment type="subcellular location">
    <subcellularLocation>
        <location evidence="1">Cell membrane</location>
        <topology evidence="1">Multi-pass membrane protein</topology>
    </subcellularLocation>
</comment>
<protein>
    <recommendedName>
        <fullName evidence="1">SURF1-like protein</fullName>
    </recommendedName>
</protein>
<dbReference type="AlphaFoldDB" id="A0A081RDS0"/>
<keyword evidence="1" id="KW-1133">Transmembrane helix</keyword>
<dbReference type="Proteomes" id="UP000028411">
    <property type="component" value="Unassembled WGS sequence"/>
</dbReference>
<feature type="transmembrane region" description="Helical" evidence="1">
    <location>
        <begin position="7"/>
        <end position="26"/>
    </location>
</feature>
<name>A0A081RDS0_SPHCR</name>
<keyword evidence="1" id="KW-0812">Transmembrane</keyword>
<dbReference type="PATRIC" id="fig|46429.4.peg.2327"/>
<evidence type="ECO:0000256" key="1">
    <source>
        <dbReference type="RuleBase" id="RU363076"/>
    </source>
</evidence>
<dbReference type="RefSeq" id="WP_037451746.1">
    <property type="nucleotide sequence ID" value="NZ_JFHR01000024.1"/>
</dbReference>
<sequence length="208" mass="22338">MIRRLPILPTLIVAAAVLVMIGLGIWQLQRRAEKESTLALVAANPAKPAVAFPAHPPVPPELLFRRSSAHCLRVVHWRSEAGRAADGSVGYRYIAECATGAEGPGVLVAAGIAKTPDARPQWQGGQMRGWIGEEPDHRSLLSRIGGKAVPLRPMLIAGEPVPGLKPLAPPTAADVPNNHLAYAGQWFFFAAIAAIIYLLALRRRTPRP</sequence>
<evidence type="ECO:0000313" key="2">
    <source>
        <dbReference type="EMBL" id="KEQ53343.1"/>
    </source>
</evidence>
<gene>
    <name evidence="2" type="ORF">BV95_02350</name>
</gene>
<comment type="similarity">
    <text evidence="1">Belongs to the SURF1 family.</text>
</comment>
<evidence type="ECO:0000313" key="3">
    <source>
        <dbReference type="Proteomes" id="UP000028411"/>
    </source>
</evidence>
<dbReference type="OrthoDB" id="6079986at2"/>
<proteinExistence type="inferred from homology"/>
<dbReference type="Pfam" id="PF02104">
    <property type="entry name" value="SURF1"/>
    <property type="match status" value="1"/>
</dbReference>
<organism evidence="2 3">
    <name type="scientific">Sphingobium chlorophenolicum</name>
    <dbReference type="NCBI Taxonomy" id="46429"/>
    <lineage>
        <taxon>Bacteria</taxon>
        <taxon>Pseudomonadati</taxon>
        <taxon>Pseudomonadota</taxon>
        <taxon>Alphaproteobacteria</taxon>
        <taxon>Sphingomonadales</taxon>
        <taxon>Sphingomonadaceae</taxon>
        <taxon>Sphingobium</taxon>
    </lineage>
</organism>
<dbReference type="GO" id="GO:0005886">
    <property type="term" value="C:plasma membrane"/>
    <property type="evidence" value="ECO:0007669"/>
    <property type="project" value="UniProtKB-SubCell"/>
</dbReference>
<reference evidence="2 3" key="1">
    <citation type="submission" date="2014-02" db="EMBL/GenBank/DDBJ databases">
        <title>Whole genome sequence of Sphingobium chlorophenolicum NBRC 16172.</title>
        <authorList>
            <person name="Gan H.M."/>
            <person name="Gan H.Y."/>
            <person name="Chew T.H."/>
            <person name="Savka M.A."/>
        </authorList>
    </citation>
    <scope>NUCLEOTIDE SEQUENCE [LARGE SCALE GENOMIC DNA]</scope>
    <source>
        <strain evidence="2 3">NBRC 16172</strain>
    </source>
</reference>
<accession>A0A081RDS0</accession>
<keyword evidence="1" id="KW-0472">Membrane</keyword>
<dbReference type="InterPro" id="IPR002994">
    <property type="entry name" value="Surf1/Shy1"/>
</dbReference>
<dbReference type="eggNOG" id="COG3346">
    <property type="taxonomic scope" value="Bacteria"/>
</dbReference>
<dbReference type="EMBL" id="JFHR01000024">
    <property type="protein sequence ID" value="KEQ53343.1"/>
    <property type="molecule type" value="Genomic_DNA"/>
</dbReference>